<sequence length="286" mass="30272">MPEERLTKNDRRDAAREQARLAREKQKRQENLRRWLIPTGVTVVVVAIVAVVVLVVSTSAPAPQTAAGPKNMISDGILFTGSGGTITPTATAAIKAKGTPTPTVQKSDGLAHFVTYVDFACPVCRTFEATNSAQIQQMVAQGKATLEVHPIAILDRSSLGARYSSRANNAAGCVANFAPDSFLAVMGEMYKEQPAEQTTGLTNSQIVKVVHTAGLNNSDVDKCINGETYKSWMAAATQRALSGPLPNTSVASVQGTPTVLVNGQQYSGSFSDASAFQSFVKQVLAS</sequence>
<keyword evidence="1" id="KW-1133">Transmembrane helix</keyword>
<dbReference type="InterPro" id="IPR036249">
    <property type="entry name" value="Thioredoxin-like_sf"/>
</dbReference>
<evidence type="ECO:0000259" key="2">
    <source>
        <dbReference type="Pfam" id="PF13462"/>
    </source>
</evidence>
<evidence type="ECO:0000256" key="1">
    <source>
        <dbReference type="SAM" id="Phobius"/>
    </source>
</evidence>
<proteinExistence type="predicted"/>
<dbReference type="RefSeq" id="WP_386739594.1">
    <property type="nucleotide sequence ID" value="NZ_JBHSMG010000001.1"/>
</dbReference>
<feature type="domain" description="Thioredoxin-like fold" evidence="2">
    <location>
        <begin position="109"/>
        <end position="280"/>
    </location>
</feature>
<name>A0ABW0NPP7_9MICO</name>
<dbReference type="Pfam" id="PF13462">
    <property type="entry name" value="Thioredoxin_4"/>
    <property type="match status" value="1"/>
</dbReference>
<dbReference type="Proteomes" id="UP001596039">
    <property type="component" value="Unassembled WGS sequence"/>
</dbReference>
<dbReference type="Gene3D" id="3.40.30.10">
    <property type="entry name" value="Glutaredoxin"/>
    <property type="match status" value="1"/>
</dbReference>
<evidence type="ECO:0000313" key="3">
    <source>
        <dbReference type="EMBL" id="MFC5501933.1"/>
    </source>
</evidence>
<dbReference type="InterPro" id="IPR012336">
    <property type="entry name" value="Thioredoxin-like_fold"/>
</dbReference>
<dbReference type="CDD" id="cd02972">
    <property type="entry name" value="DsbA_family"/>
    <property type="match status" value="1"/>
</dbReference>
<comment type="caution">
    <text evidence="3">The sequence shown here is derived from an EMBL/GenBank/DDBJ whole genome shotgun (WGS) entry which is preliminary data.</text>
</comment>
<accession>A0ABW0NPP7</accession>
<dbReference type="SUPFAM" id="SSF52833">
    <property type="entry name" value="Thioredoxin-like"/>
    <property type="match status" value="1"/>
</dbReference>
<gene>
    <name evidence="3" type="ORF">ACFPJ4_06725</name>
</gene>
<evidence type="ECO:0000313" key="4">
    <source>
        <dbReference type="Proteomes" id="UP001596039"/>
    </source>
</evidence>
<keyword evidence="1" id="KW-0812">Transmembrane</keyword>
<organism evidence="3 4">
    <name type="scientific">Lysinimonas soli</name>
    <dbReference type="NCBI Taxonomy" id="1074233"/>
    <lineage>
        <taxon>Bacteria</taxon>
        <taxon>Bacillati</taxon>
        <taxon>Actinomycetota</taxon>
        <taxon>Actinomycetes</taxon>
        <taxon>Micrococcales</taxon>
        <taxon>Microbacteriaceae</taxon>
        <taxon>Lysinimonas</taxon>
    </lineage>
</organism>
<keyword evidence="4" id="KW-1185">Reference proteome</keyword>
<reference evidence="4" key="1">
    <citation type="journal article" date="2019" name="Int. J. Syst. Evol. Microbiol.">
        <title>The Global Catalogue of Microorganisms (GCM) 10K type strain sequencing project: providing services to taxonomists for standard genome sequencing and annotation.</title>
        <authorList>
            <consortium name="The Broad Institute Genomics Platform"/>
            <consortium name="The Broad Institute Genome Sequencing Center for Infectious Disease"/>
            <person name="Wu L."/>
            <person name="Ma J."/>
        </authorList>
    </citation>
    <scope>NUCLEOTIDE SEQUENCE [LARGE SCALE GENOMIC DNA]</scope>
    <source>
        <strain evidence="4">CGMCC 4.6997</strain>
    </source>
</reference>
<protein>
    <submittedName>
        <fullName evidence="3">DsbA family protein</fullName>
    </submittedName>
</protein>
<feature type="transmembrane region" description="Helical" evidence="1">
    <location>
        <begin position="35"/>
        <end position="56"/>
    </location>
</feature>
<keyword evidence="1" id="KW-0472">Membrane</keyword>
<dbReference type="EMBL" id="JBHSMG010000001">
    <property type="protein sequence ID" value="MFC5501933.1"/>
    <property type="molecule type" value="Genomic_DNA"/>
</dbReference>